<dbReference type="Proteomes" id="UP000824063">
    <property type="component" value="Unassembled WGS sequence"/>
</dbReference>
<keyword evidence="1" id="KW-1133">Transmembrane helix</keyword>
<keyword evidence="1" id="KW-0812">Transmembrane</keyword>
<evidence type="ECO:0000313" key="2">
    <source>
        <dbReference type="EMBL" id="HIZ52400.1"/>
    </source>
</evidence>
<sequence length="60" mass="6666">GLRKWLILLFDFVSFVFSIMLFFNPCIATFALPKLVGFSAIAFGIMLIIRGSVLGSHLSE</sequence>
<evidence type="ECO:0000313" key="3">
    <source>
        <dbReference type="Proteomes" id="UP000824063"/>
    </source>
</evidence>
<feature type="transmembrane region" description="Helical" evidence="1">
    <location>
        <begin position="35"/>
        <end position="53"/>
    </location>
</feature>
<dbReference type="AlphaFoldDB" id="A0A9D2F4S6"/>
<reference evidence="2" key="2">
    <citation type="submission" date="2021-04" db="EMBL/GenBank/DDBJ databases">
        <authorList>
            <person name="Gilroy R."/>
        </authorList>
    </citation>
    <scope>NUCLEOTIDE SEQUENCE</scope>
    <source>
        <strain evidence="2">CHK172-16539</strain>
    </source>
</reference>
<proteinExistence type="predicted"/>
<dbReference type="EMBL" id="DXBN01000010">
    <property type="protein sequence ID" value="HIZ52400.1"/>
    <property type="molecule type" value="Genomic_DNA"/>
</dbReference>
<feature type="transmembrane region" description="Helical" evidence="1">
    <location>
        <begin position="6"/>
        <end position="23"/>
    </location>
</feature>
<accession>A0A9D2F4S6</accession>
<comment type="caution">
    <text evidence="2">The sequence shown here is derived from an EMBL/GenBank/DDBJ whole genome shotgun (WGS) entry which is preliminary data.</text>
</comment>
<protein>
    <submittedName>
        <fullName evidence="2">Uncharacterized protein</fullName>
    </submittedName>
</protein>
<feature type="non-terminal residue" evidence="2">
    <location>
        <position position="1"/>
    </location>
</feature>
<gene>
    <name evidence="2" type="ORF">IAA20_00455</name>
</gene>
<keyword evidence="1" id="KW-0472">Membrane</keyword>
<name>A0A9D2F4S6_9ENTE</name>
<reference evidence="2" key="1">
    <citation type="journal article" date="2021" name="PeerJ">
        <title>Extensive microbial diversity within the chicken gut microbiome revealed by metagenomics and culture.</title>
        <authorList>
            <person name="Gilroy R."/>
            <person name="Ravi A."/>
            <person name="Getino M."/>
            <person name="Pursley I."/>
            <person name="Horton D.L."/>
            <person name="Alikhan N.F."/>
            <person name="Baker D."/>
            <person name="Gharbi K."/>
            <person name="Hall N."/>
            <person name="Watson M."/>
            <person name="Adriaenssens E.M."/>
            <person name="Foster-Nyarko E."/>
            <person name="Jarju S."/>
            <person name="Secka A."/>
            <person name="Antonio M."/>
            <person name="Oren A."/>
            <person name="Chaudhuri R.R."/>
            <person name="La Ragione R."/>
            <person name="Hildebrand F."/>
            <person name="Pallen M.J."/>
        </authorList>
    </citation>
    <scope>NUCLEOTIDE SEQUENCE</scope>
    <source>
        <strain evidence="2">CHK172-16539</strain>
    </source>
</reference>
<evidence type="ECO:0000256" key="1">
    <source>
        <dbReference type="SAM" id="Phobius"/>
    </source>
</evidence>
<organism evidence="2 3">
    <name type="scientific">Candidatus Enterococcus avicola</name>
    <dbReference type="NCBI Taxonomy" id="2838561"/>
    <lineage>
        <taxon>Bacteria</taxon>
        <taxon>Bacillati</taxon>
        <taxon>Bacillota</taxon>
        <taxon>Bacilli</taxon>
        <taxon>Lactobacillales</taxon>
        <taxon>Enterococcaceae</taxon>
        <taxon>Enterococcus</taxon>
    </lineage>
</organism>